<evidence type="ECO:0000256" key="1">
    <source>
        <dbReference type="ARBA" id="ARBA00022729"/>
    </source>
</evidence>
<sequence length="286" mass="30496">MAYAAGTRLASIIVCGILLLAISACAQNAQTRQAAPAPSGAQAPEVDLGLRFELEPQALALLKAMSARLAAAKTMSFTAVATYESPARTGQPLAYTTLSRVTMQRPDKLRVITPYDGPPSEFYYNGKSMAAFSPDANTIAVSQAPPTLDAMLKAAYDSAAIYFPFTDLIVADPYKDMSEGLKLAFVVGQSKVIGHTTTDIVVVANDTVQVQLWIGTADHLPRMMRATYFDEPGNYRHNVELSDWRLNAAVAPGTFVPQRAAKARKIRFAAPDSVLPASGPSAGAAR</sequence>
<name>A0A069PC59_9BURK</name>
<organism evidence="3 4">
    <name type="scientific">Caballeronia glathei</name>
    <dbReference type="NCBI Taxonomy" id="60547"/>
    <lineage>
        <taxon>Bacteria</taxon>
        <taxon>Pseudomonadati</taxon>
        <taxon>Pseudomonadota</taxon>
        <taxon>Betaproteobacteria</taxon>
        <taxon>Burkholderiales</taxon>
        <taxon>Burkholderiaceae</taxon>
        <taxon>Caballeronia</taxon>
    </lineage>
</organism>
<dbReference type="STRING" id="60547.GCA_000751215_04637"/>
<feature type="signal peptide" evidence="2">
    <location>
        <begin position="1"/>
        <end position="26"/>
    </location>
</feature>
<proteinExistence type="predicted"/>
<dbReference type="Proteomes" id="UP000027466">
    <property type="component" value="Unassembled WGS sequence"/>
</dbReference>
<dbReference type="Pfam" id="PF09865">
    <property type="entry name" value="DUF2092"/>
    <property type="match status" value="1"/>
</dbReference>
<evidence type="ECO:0000313" key="4">
    <source>
        <dbReference type="Proteomes" id="UP000027466"/>
    </source>
</evidence>
<dbReference type="RefSeq" id="WP_035935946.1">
    <property type="nucleotide sequence ID" value="NZ_CADFFX010000005.1"/>
</dbReference>
<feature type="chain" id="PRO_5007372028" description="DUF2092 domain-containing protein" evidence="2">
    <location>
        <begin position="27"/>
        <end position="286"/>
    </location>
</feature>
<dbReference type="InterPro" id="IPR019207">
    <property type="entry name" value="DUF2092"/>
</dbReference>
<accession>A0A069PC59</accession>
<gene>
    <name evidence="3" type="ORF">BG61_04300</name>
</gene>
<evidence type="ECO:0008006" key="5">
    <source>
        <dbReference type="Google" id="ProtNLM"/>
    </source>
</evidence>
<dbReference type="SUPFAM" id="SSF89392">
    <property type="entry name" value="Prokaryotic lipoproteins and lipoprotein localization factors"/>
    <property type="match status" value="1"/>
</dbReference>
<dbReference type="AlphaFoldDB" id="A0A069PC59"/>
<dbReference type="InterPro" id="IPR029046">
    <property type="entry name" value="LolA/LolB/LppX"/>
</dbReference>
<keyword evidence="1 2" id="KW-0732">Signal</keyword>
<protein>
    <recommendedName>
        <fullName evidence="5">DUF2092 domain-containing protein</fullName>
    </recommendedName>
</protein>
<reference evidence="3 4" key="1">
    <citation type="submission" date="2014-03" db="EMBL/GenBank/DDBJ databases">
        <title>Draft Genome Sequences of Four Burkholderia Strains.</title>
        <authorList>
            <person name="Liu X.Y."/>
            <person name="Li C.X."/>
            <person name="Xu J.H."/>
        </authorList>
    </citation>
    <scope>NUCLEOTIDE SEQUENCE [LARGE SCALE GENOMIC DNA]</scope>
    <source>
        <strain evidence="3 4">DSM 50014</strain>
    </source>
</reference>
<comment type="caution">
    <text evidence="3">The sequence shown here is derived from an EMBL/GenBank/DDBJ whole genome shotgun (WGS) entry which is preliminary data.</text>
</comment>
<evidence type="ECO:0000256" key="2">
    <source>
        <dbReference type="SAM" id="SignalP"/>
    </source>
</evidence>
<keyword evidence="4" id="KW-1185">Reference proteome</keyword>
<dbReference type="EMBL" id="JFHC01000111">
    <property type="protein sequence ID" value="KDR38067.1"/>
    <property type="molecule type" value="Genomic_DNA"/>
</dbReference>
<dbReference type="Gene3D" id="2.50.20.10">
    <property type="entry name" value="Lipoprotein localisation LolA/LolB/LppX"/>
    <property type="match status" value="1"/>
</dbReference>
<evidence type="ECO:0000313" key="3">
    <source>
        <dbReference type="EMBL" id="KDR38067.1"/>
    </source>
</evidence>